<name>A0A0M9GHI9_9PSED</name>
<dbReference type="PATRIC" id="fig|50340.43.peg.5648"/>
<dbReference type="STRING" id="50340.PF66_02277"/>
<evidence type="ECO:0000313" key="2">
    <source>
        <dbReference type="Proteomes" id="UP000037931"/>
    </source>
</evidence>
<comment type="caution">
    <text evidence="1">The sequence shown here is derived from an EMBL/GenBank/DDBJ whole genome shotgun (WGS) entry which is preliminary data.</text>
</comment>
<dbReference type="EMBL" id="JSYZ01000007">
    <property type="protein sequence ID" value="KPA91394.1"/>
    <property type="molecule type" value="Genomic_DNA"/>
</dbReference>
<keyword evidence="2" id="KW-1185">Reference proteome</keyword>
<protein>
    <submittedName>
        <fullName evidence="1">Mu-like prophage protein gp37</fullName>
    </submittedName>
</protein>
<reference evidence="1 2" key="1">
    <citation type="journal article" date="2015" name="PLoS ONE">
        <title>Rice-Infecting Pseudomonas Genomes Are Highly Accessorized and Harbor Multiple Putative Virulence Mechanisms to Cause Sheath Brown Rot.</title>
        <authorList>
            <person name="Quibod I.L."/>
            <person name="Grande G."/>
            <person name="Oreiro E.G."/>
            <person name="Borja F.N."/>
            <person name="Dossa G.S."/>
            <person name="Mauleon R."/>
            <person name="Cruz C.V."/>
            <person name="Oliva R."/>
        </authorList>
    </citation>
    <scope>NUCLEOTIDE SEQUENCE [LARGE SCALE GENOMIC DNA]</scope>
    <source>
        <strain evidence="1 2">IRRI 6609</strain>
    </source>
</reference>
<evidence type="ECO:0000313" key="1">
    <source>
        <dbReference type="EMBL" id="KPA91394.1"/>
    </source>
</evidence>
<dbReference type="OrthoDB" id="6859084at2"/>
<dbReference type="Pfam" id="PF08873">
    <property type="entry name" value="Phage_Mu_Gp37"/>
    <property type="match status" value="1"/>
</dbReference>
<gene>
    <name evidence="1" type="ORF">PF66_02277</name>
</gene>
<dbReference type="RefSeq" id="WP_054062718.1">
    <property type="nucleotide sequence ID" value="NZ_JSYZ01000007.1"/>
</dbReference>
<dbReference type="Proteomes" id="UP000037931">
    <property type="component" value="Unassembled WGS sequence"/>
</dbReference>
<proteinExistence type="predicted"/>
<accession>A0A0M9GHI9</accession>
<sequence>MLGELEDAIQGRLGELLKQLPRLHVGSYGGELSDPDLLVDLLKLTPSVLITTPKVTFRKASQARRYAAAVVFRLVISSRSVRGERETRRGTVPTDPGSYWIWESCMRLLTGWQHKPGGARVSPTEFANLVNGKFDASHLSVLGQSFAVELDWEIPEEELPILEGIDLSYHVPADNPEVVVTDSIELRNL</sequence>
<dbReference type="AlphaFoldDB" id="A0A0M9GHI9"/>
<organism evidence="1 2">
    <name type="scientific">Pseudomonas asplenii</name>
    <dbReference type="NCBI Taxonomy" id="53407"/>
    <lineage>
        <taxon>Bacteria</taxon>
        <taxon>Pseudomonadati</taxon>
        <taxon>Pseudomonadota</taxon>
        <taxon>Gammaproteobacteria</taxon>
        <taxon>Pseudomonadales</taxon>
        <taxon>Pseudomonadaceae</taxon>
        <taxon>Pseudomonas</taxon>
    </lineage>
</organism>
<dbReference type="InterPro" id="IPR014972">
    <property type="entry name" value="Phage_Mu_Gp37"/>
</dbReference>